<reference evidence="1" key="1">
    <citation type="submission" date="2020-10" db="EMBL/GenBank/DDBJ databases">
        <authorList>
            <person name="Gilroy R."/>
        </authorList>
    </citation>
    <scope>NUCLEOTIDE SEQUENCE</scope>
    <source>
        <strain evidence="1">CHK152-2871</strain>
    </source>
</reference>
<dbReference type="AlphaFoldDB" id="A0A9D1FI04"/>
<dbReference type="Proteomes" id="UP000886865">
    <property type="component" value="Unassembled WGS sequence"/>
</dbReference>
<organism evidence="1 2">
    <name type="scientific">Candidatus Galligastranaerophilus intestinavium</name>
    <dbReference type="NCBI Taxonomy" id="2840836"/>
    <lineage>
        <taxon>Bacteria</taxon>
        <taxon>Candidatus Galligastranaerophilus</taxon>
    </lineage>
</organism>
<accession>A0A9D1FI04</accession>
<reference evidence="1" key="2">
    <citation type="journal article" date="2021" name="PeerJ">
        <title>Extensive microbial diversity within the chicken gut microbiome revealed by metagenomics and culture.</title>
        <authorList>
            <person name="Gilroy R."/>
            <person name="Ravi A."/>
            <person name="Getino M."/>
            <person name="Pursley I."/>
            <person name="Horton D.L."/>
            <person name="Alikhan N.F."/>
            <person name="Baker D."/>
            <person name="Gharbi K."/>
            <person name="Hall N."/>
            <person name="Watson M."/>
            <person name="Adriaenssens E.M."/>
            <person name="Foster-Nyarko E."/>
            <person name="Jarju S."/>
            <person name="Secka A."/>
            <person name="Antonio M."/>
            <person name="Oren A."/>
            <person name="Chaudhuri R.R."/>
            <person name="La Ragione R."/>
            <person name="Hildebrand F."/>
            <person name="Pallen M.J."/>
        </authorList>
    </citation>
    <scope>NUCLEOTIDE SEQUENCE</scope>
    <source>
        <strain evidence="1">CHK152-2871</strain>
    </source>
</reference>
<evidence type="ECO:0000313" key="2">
    <source>
        <dbReference type="Proteomes" id="UP000886865"/>
    </source>
</evidence>
<protein>
    <submittedName>
        <fullName evidence="1">Uncharacterized protein</fullName>
    </submittedName>
</protein>
<name>A0A9D1FI04_9BACT</name>
<evidence type="ECO:0000313" key="1">
    <source>
        <dbReference type="EMBL" id="HIS73908.1"/>
    </source>
</evidence>
<proteinExistence type="predicted"/>
<dbReference type="EMBL" id="DVJQ01000023">
    <property type="protein sequence ID" value="HIS73908.1"/>
    <property type="molecule type" value="Genomic_DNA"/>
</dbReference>
<gene>
    <name evidence="1" type="ORF">IAA86_02680</name>
</gene>
<comment type="caution">
    <text evidence="1">The sequence shown here is derived from an EMBL/GenBank/DDBJ whole genome shotgun (WGS) entry which is preliminary data.</text>
</comment>
<sequence length="134" mass="14873">MPKQVRHDGDGSVVTLNNIFSHQTTACRLYRHPSCSQKSLCHPEQPPAAIDNPPCHPELVSGSVHYCHLEFIWSIPPILGAFYNTPTFKMPKQVRHDGSVVTLNNILSHQTTACCHCTLHTFAKLVFSNTAQAV</sequence>